<accession>A0AAW0C5K4</accession>
<organism evidence="1 2">
    <name type="scientific">Favolaschia claudopus</name>
    <dbReference type="NCBI Taxonomy" id="2862362"/>
    <lineage>
        <taxon>Eukaryota</taxon>
        <taxon>Fungi</taxon>
        <taxon>Dikarya</taxon>
        <taxon>Basidiomycota</taxon>
        <taxon>Agaricomycotina</taxon>
        <taxon>Agaricomycetes</taxon>
        <taxon>Agaricomycetidae</taxon>
        <taxon>Agaricales</taxon>
        <taxon>Marasmiineae</taxon>
        <taxon>Mycenaceae</taxon>
        <taxon>Favolaschia</taxon>
    </lineage>
</organism>
<protein>
    <submittedName>
        <fullName evidence="1">Uncharacterized protein</fullName>
    </submittedName>
</protein>
<proteinExistence type="predicted"/>
<evidence type="ECO:0000313" key="1">
    <source>
        <dbReference type="EMBL" id="KAK7034986.1"/>
    </source>
</evidence>
<gene>
    <name evidence="1" type="ORF">R3P38DRAFT_3493549</name>
</gene>
<name>A0AAW0C5K4_9AGAR</name>
<keyword evidence="2" id="KW-1185">Reference proteome</keyword>
<dbReference type="EMBL" id="JAWWNJ010000020">
    <property type="protein sequence ID" value="KAK7034986.1"/>
    <property type="molecule type" value="Genomic_DNA"/>
</dbReference>
<dbReference type="AlphaFoldDB" id="A0AAW0C5K4"/>
<sequence>MSITVNGCPPLSVTCISAPATTFSSRFLNQIFSGAAPPSCIPVTLYTQEHGFFTVVVRPVVGASPSDLCLGLDWSASMRELLVGSGWVLPSGFDPVRFFLPTLVGASSVSGDSSGEHSRTLSSVGNSAGGAALFITSAGGAAVCSSSAGGAVSSSNAVGVSTSRAVGMDASVEPLSGFALLRSTLSASDLSYSLFLNAEELFLRRLLDSHGIEFLSKCAASIGFDSSQYAYANDDGLVETVRNLISQKRQELVTSFSEQHPTQYFFQNVEYMTLPMLVSFASLHRLSFHNATQEGILRQALINHMSSAFDQLFPTNQPVFCSAEESQNAMQKLCRRILTIHGVEWSNAQGIASLRAAVRKYIQKLTKGKEVSSDRSEINRTARQHEVDARAEAKIQAKKKLKSEWPRVASRCAEGRF</sequence>
<evidence type="ECO:0000313" key="2">
    <source>
        <dbReference type="Proteomes" id="UP001362999"/>
    </source>
</evidence>
<reference evidence="1 2" key="1">
    <citation type="journal article" date="2024" name="J Genomics">
        <title>Draft genome sequencing and assembly of Favolaschia claudopus CIRM-BRFM 2984 isolated from oak limbs.</title>
        <authorList>
            <person name="Navarro D."/>
            <person name="Drula E."/>
            <person name="Chaduli D."/>
            <person name="Cazenave R."/>
            <person name="Ahrendt S."/>
            <person name="Wang J."/>
            <person name="Lipzen A."/>
            <person name="Daum C."/>
            <person name="Barry K."/>
            <person name="Grigoriev I.V."/>
            <person name="Favel A."/>
            <person name="Rosso M.N."/>
            <person name="Martin F."/>
        </authorList>
    </citation>
    <scope>NUCLEOTIDE SEQUENCE [LARGE SCALE GENOMIC DNA]</scope>
    <source>
        <strain evidence="1 2">CIRM-BRFM 2984</strain>
    </source>
</reference>
<dbReference type="Proteomes" id="UP001362999">
    <property type="component" value="Unassembled WGS sequence"/>
</dbReference>
<comment type="caution">
    <text evidence="1">The sequence shown here is derived from an EMBL/GenBank/DDBJ whole genome shotgun (WGS) entry which is preliminary data.</text>
</comment>